<name>A0A8S0QYJ8_OLEEU</name>
<evidence type="ECO:0000313" key="4">
    <source>
        <dbReference type="Proteomes" id="UP000594638"/>
    </source>
</evidence>
<dbReference type="InterPro" id="IPR022125">
    <property type="entry name" value="U3snoRNP10_N"/>
</dbReference>
<evidence type="ECO:0000256" key="1">
    <source>
        <dbReference type="SAM" id="MobiDB-lite"/>
    </source>
</evidence>
<feature type="domain" description="U3 small nucleolar RNA-associated protein 10 N-terminal" evidence="2">
    <location>
        <begin position="221"/>
        <end position="324"/>
    </location>
</feature>
<dbReference type="GO" id="GO:0030515">
    <property type="term" value="F:snoRNA binding"/>
    <property type="evidence" value="ECO:0007669"/>
    <property type="project" value="TreeGrafter"/>
</dbReference>
<dbReference type="GO" id="GO:0034455">
    <property type="term" value="C:t-UTP complex"/>
    <property type="evidence" value="ECO:0007669"/>
    <property type="project" value="TreeGrafter"/>
</dbReference>
<evidence type="ECO:0000259" key="2">
    <source>
        <dbReference type="Pfam" id="PF12397"/>
    </source>
</evidence>
<dbReference type="Proteomes" id="UP000594638">
    <property type="component" value="Unassembled WGS sequence"/>
</dbReference>
<accession>A0A8S0QYJ8</accession>
<dbReference type="GO" id="GO:0032040">
    <property type="term" value="C:small-subunit processome"/>
    <property type="evidence" value="ECO:0007669"/>
    <property type="project" value="TreeGrafter"/>
</dbReference>
<dbReference type="OrthoDB" id="31183at2759"/>
<reference evidence="3 4" key="1">
    <citation type="submission" date="2019-12" db="EMBL/GenBank/DDBJ databases">
        <authorList>
            <person name="Alioto T."/>
            <person name="Alioto T."/>
            <person name="Gomez Garrido J."/>
        </authorList>
    </citation>
    <scope>NUCLEOTIDE SEQUENCE [LARGE SCALE GENOMIC DNA]</scope>
</reference>
<sequence>MSGASISAQLQALKSLSNVYADSEPLKKPFTRPSLILDSKAAADIDLDTVFNIALSGLEVLIEKEERFRNYRNDLFSYKSKELDRELVGIEDNDGINASIRSYLRLLSGYLELSSAVNTLEYLIRRYKVHVCNAEELILCALPYHETHVFVQIVQLINTGNSRWKFLNGVKTSGAPLPRNVIVQQCLRDMGVLEAICNYAAPEKKIYPSKVVTGFCTAVVFEAGALIIVTLLAQKVTLAPNVVKSLMRSIAEIVRADANESASLQCVRMSFMALINLIQLQSMLIIPRKTVDVRSEIRDITGILFGLTKDYNIDKFMAVFLDSLLEHSFTEDLCYSTLLSILETIPLKGHVNHVGSIEDIGVERGRSARDDAGIGTGAVEDKGYPNYPFGLSILSLRRPSIHFRSPSPATSSTEAISRNRSTIGA</sequence>
<protein>
    <recommendedName>
        <fullName evidence="2">U3 small nucleolar RNA-associated protein 10 N-terminal domain-containing protein</fullName>
    </recommendedName>
</protein>
<dbReference type="InterPro" id="IPR040191">
    <property type="entry name" value="UTP10"/>
</dbReference>
<evidence type="ECO:0000313" key="3">
    <source>
        <dbReference type="EMBL" id="CAA2971394.1"/>
    </source>
</evidence>
<dbReference type="Pfam" id="PF12397">
    <property type="entry name" value="U3snoRNP10"/>
    <property type="match status" value="1"/>
</dbReference>
<dbReference type="AlphaFoldDB" id="A0A8S0QYJ8"/>
<dbReference type="GO" id="GO:0045943">
    <property type="term" value="P:positive regulation of transcription by RNA polymerase I"/>
    <property type="evidence" value="ECO:0007669"/>
    <property type="project" value="TreeGrafter"/>
</dbReference>
<dbReference type="GO" id="GO:0030686">
    <property type="term" value="C:90S preribosome"/>
    <property type="evidence" value="ECO:0007669"/>
    <property type="project" value="TreeGrafter"/>
</dbReference>
<dbReference type="EMBL" id="CACTIH010002011">
    <property type="protein sequence ID" value="CAA2971394.1"/>
    <property type="molecule type" value="Genomic_DNA"/>
</dbReference>
<organism evidence="3 4">
    <name type="scientific">Olea europaea subsp. europaea</name>
    <dbReference type="NCBI Taxonomy" id="158383"/>
    <lineage>
        <taxon>Eukaryota</taxon>
        <taxon>Viridiplantae</taxon>
        <taxon>Streptophyta</taxon>
        <taxon>Embryophyta</taxon>
        <taxon>Tracheophyta</taxon>
        <taxon>Spermatophyta</taxon>
        <taxon>Magnoliopsida</taxon>
        <taxon>eudicotyledons</taxon>
        <taxon>Gunneridae</taxon>
        <taxon>Pentapetalae</taxon>
        <taxon>asterids</taxon>
        <taxon>lamiids</taxon>
        <taxon>Lamiales</taxon>
        <taxon>Oleaceae</taxon>
        <taxon>Oleeae</taxon>
        <taxon>Olea</taxon>
    </lineage>
</organism>
<gene>
    <name evidence="3" type="ORF">OLEA9_A045844</name>
</gene>
<proteinExistence type="predicted"/>
<dbReference type="GO" id="GO:0000462">
    <property type="term" value="P:maturation of SSU-rRNA from tricistronic rRNA transcript (SSU-rRNA, 5.8S rRNA, LSU-rRNA)"/>
    <property type="evidence" value="ECO:0007669"/>
    <property type="project" value="TreeGrafter"/>
</dbReference>
<feature type="region of interest" description="Disordered" evidence="1">
    <location>
        <begin position="404"/>
        <end position="425"/>
    </location>
</feature>
<feature type="compositionally biased region" description="Polar residues" evidence="1">
    <location>
        <begin position="407"/>
        <end position="425"/>
    </location>
</feature>
<comment type="caution">
    <text evidence="3">The sequence shown here is derived from an EMBL/GenBank/DDBJ whole genome shotgun (WGS) entry which is preliminary data.</text>
</comment>
<dbReference type="PANTHER" id="PTHR13457:SF1">
    <property type="entry name" value="HEAT REPEAT-CONTAINING PROTEIN 1"/>
    <property type="match status" value="1"/>
</dbReference>
<dbReference type="Gramene" id="OE9A045844T1">
    <property type="protein sequence ID" value="OE9A045844C1"/>
    <property type="gene ID" value="OE9A045844"/>
</dbReference>
<dbReference type="PANTHER" id="PTHR13457">
    <property type="entry name" value="BAP28"/>
    <property type="match status" value="1"/>
</dbReference>
<keyword evidence="4" id="KW-1185">Reference proteome</keyword>